<name>A0AAE0GY57_9CHLO</name>
<evidence type="ECO:0000313" key="2">
    <source>
        <dbReference type="EMBL" id="KAK3286350.1"/>
    </source>
</evidence>
<evidence type="ECO:0000313" key="3">
    <source>
        <dbReference type="Proteomes" id="UP001190700"/>
    </source>
</evidence>
<feature type="region of interest" description="Disordered" evidence="1">
    <location>
        <begin position="50"/>
        <end position="72"/>
    </location>
</feature>
<accession>A0AAE0GY57</accession>
<sequence>MLADPKGPILISTNPAGHRAEHVVKMPRGDEGLAVQTPRRTDATAAAAKRHNGRCQHGKSTVHAPNGTGTRPTPTEVEFFDVHNQTISADTANDLRKSCKWNVCMRDELRVAMKLPEVCWYENDQSFTQTQYQHVQVLPLRQGEWYIRVLEDHYQAVRGRIKQVSDDKTMFDIPTLPRWETCLKDASSSSSPEPPLPVSPLSPYPYSFGPPLPQHPPPTVLTPSSEDMYTGGNSSKAIDNITTYSPTMLAVPFMWSVDVSMPIDLEPVRTGAQYTQVASLLANNCDPRSNLMAGLAHASLFNQSVSLNCHHTF</sequence>
<gene>
    <name evidence="2" type="ORF">CYMTET_6099</name>
</gene>
<proteinExistence type="predicted"/>
<comment type="caution">
    <text evidence="2">The sequence shown here is derived from an EMBL/GenBank/DDBJ whole genome shotgun (WGS) entry which is preliminary data.</text>
</comment>
<evidence type="ECO:0000256" key="1">
    <source>
        <dbReference type="SAM" id="MobiDB-lite"/>
    </source>
</evidence>
<protein>
    <submittedName>
        <fullName evidence="2">Uncharacterized protein</fullName>
    </submittedName>
</protein>
<dbReference type="AlphaFoldDB" id="A0AAE0GY57"/>
<organism evidence="2 3">
    <name type="scientific">Cymbomonas tetramitiformis</name>
    <dbReference type="NCBI Taxonomy" id="36881"/>
    <lineage>
        <taxon>Eukaryota</taxon>
        <taxon>Viridiplantae</taxon>
        <taxon>Chlorophyta</taxon>
        <taxon>Pyramimonadophyceae</taxon>
        <taxon>Pyramimonadales</taxon>
        <taxon>Pyramimonadaceae</taxon>
        <taxon>Cymbomonas</taxon>
    </lineage>
</organism>
<dbReference type="Proteomes" id="UP001190700">
    <property type="component" value="Unassembled WGS sequence"/>
</dbReference>
<dbReference type="EMBL" id="LGRX02001311">
    <property type="protein sequence ID" value="KAK3286350.1"/>
    <property type="molecule type" value="Genomic_DNA"/>
</dbReference>
<keyword evidence="3" id="KW-1185">Reference proteome</keyword>
<reference evidence="2 3" key="1">
    <citation type="journal article" date="2015" name="Genome Biol. Evol.">
        <title>Comparative Genomics of a Bacterivorous Green Alga Reveals Evolutionary Causalities and Consequences of Phago-Mixotrophic Mode of Nutrition.</title>
        <authorList>
            <person name="Burns J.A."/>
            <person name="Paasch A."/>
            <person name="Narechania A."/>
            <person name="Kim E."/>
        </authorList>
    </citation>
    <scope>NUCLEOTIDE SEQUENCE [LARGE SCALE GENOMIC DNA]</scope>
    <source>
        <strain evidence="2 3">PLY_AMNH</strain>
    </source>
</reference>